<proteinExistence type="predicted"/>
<protein>
    <recommendedName>
        <fullName evidence="1">Carboxymuconolactone decarboxylase-like domain-containing protein</fullName>
    </recommendedName>
</protein>
<dbReference type="InterPro" id="IPR029032">
    <property type="entry name" value="AhpD-like"/>
</dbReference>
<accession>A0A381YKM9</accession>
<dbReference type="GO" id="GO:0051920">
    <property type="term" value="F:peroxiredoxin activity"/>
    <property type="evidence" value="ECO:0007669"/>
    <property type="project" value="InterPro"/>
</dbReference>
<organism evidence="2">
    <name type="scientific">marine metagenome</name>
    <dbReference type="NCBI Taxonomy" id="408172"/>
    <lineage>
        <taxon>unclassified sequences</taxon>
        <taxon>metagenomes</taxon>
        <taxon>ecological metagenomes</taxon>
    </lineage>
</organism>
<dbReference type="Gene3D" id="1.20.1290.10">
    <property type="entry name" value="AhpD-like"/>
    <property type="match status" value="1"/>
</dbReference>
<name>A0A381YKM9_9ZZZZ</name>
<dbReference type="InterPro" id="IPR003779">
    <property type="entry name" value="CMD-like"/>
</dbReference>
<dbReference type="SUPFAM" id="SSF69118">
    <property type="entry name" value="AhpD-like"/>
    <property type="match status" value="1"/>
</dbReference>
<reference evidence="2" key="1">
    <citation type="submission" date="2018-05" db="EMBL/GenBank/DDBJ databases">
        <authorList>
            <person name="Lanie J.A."/>
            <person name="Ng W.-L."/>
            <person name="Kazmierczak K.M."/>
            <person name="Andrzejewski T.M."/>
            <person name="Davidsen T.M."/>
            <person name="Wayne K.J."/>
            <person name="Tettelin H."/>
            <person name="Glass J.I."/>
            <person name="Rusch D."/>
            <person name="Podicherti R."/>
            <person name="Tsui H.-C.T."/>
            <person name="Winkler M.E."/>
        </authorList>
    </citation>
    <scope>NUCLEOTIDE SEQUENCE</scope>
</reference>
<dbReference type="PANTHER" id="PTHR34846:SF11">
    <property type="entry name" value="4-CARBOXYMUCONOLACTONE DECARBOXYLASE FAMILY PROTEIN (AFU_ORTHOLOGUE AFUA_6G11590)"/>
    <property type="match status" value="1"/>
</dbReference>
<sequence length="198" mass="21929">MTANEPNVPRVPMLGEEEARVIGKEIGVPSTMSGLNVFRIMSRHPTLAGVVAKQLAMLLYRGNMLDDRLRELIIMRIGWRTGAMYEWTQHWPVALRVGLTEDETLAVRDPEKATCLGAAERAVITATDDVLDNGSISEESWQACAEYLSTNEERLELVVAICNWNTFSILLKSLKIPLEDGIEAWPPDGVPSPAADQI</sequence>
<evidence type="ECO:0000259" key="1">
    <source>
        <dbReference type="Pfam" id="PF02627"/>
    </source>
</evidence>
<dbReference type="AlphaFoldDB" id="A0A381YKM9"/>
<dbReference type="PANTHER" id="PTHR34846">
    <property type="entry name" value="4-CARBOXYMUCONOLACTONE DECARBOXYLASE FAMILY PROTEIN (AFU_ORTHOLOGUE AFUA_6G11590)"/>
    <property type="match status" value="1"/>
</dbReference>
<dbReference type="EMBL" id="UINC01018376">
    <property type="protein sequence ID" value="SVA77142.1"/>
    <property type="molecule type" value="Genomic_DNA"/>
</dbReference>
<evidence type="ECO:0000313" key="2">
    <source>
        <dbReference type="EMBL" id="SVA77142.1"/>
    </source>
</evidence>
<dbReference type="Pfam" id="PF02627">
    <property type="entry name" value="CMD"/>
    <property type="match status" value="1"/>
</dbReference>
<gene>
    <name evidence="2" type="ORF">METZ01_LOCUS129996</name>
</gene>
<feature type="domain" description="Carboxymuconolactone decarboxylase-like" evidence="1">
    <location>
        <begin position="56"/>
        <end position="128"/>
    </location>
</feature>